<feature type="domain" description="Glycosyl hydrolase family 32 N-terminal" evidence="6">
    <location>
        <begin position="56"/>
        <end position="208"/>
    </location>
</feature>
<organism evidence="7 8">
    <name type="scientific">Talaromyces proteolyticus</name>
    <dbReference type="NCBI Taxonomy" id="1131652"/>
    <lineage>
        <taxon>Eukaryota</taxon>
        <taxon>Fungi</taxon>
        <taxon>Dikarya</taxon>
        <taxon>Ascomycota</taxon>
        <taxon>Pezizomycotina</taxon>
        <taxon>Eurotiomycetes</taxon>
        <taxon>Eurotiomycetidae</taxon>
        <taxon>Eurotiales</taxon>
        <taxon>Trichocomaceae</taxon>
        <taxon>Talaromyces</taxon>
        <taxon>Talaromyces sect. Bacilispori</taxon>
    </lineage>
</organism>
<proteinExistence type="inferred from homology"/>
<evidence type="ECO:0000256" key="3">
    <source>
        <dbReference type="ARBA" id="ARBA00022801"/>
    </source>
</evidence>
<evidence type="ECO:0000259" key="6">
    <source>
        <dbReference type="Pfam" id="PF00251"/>
    </source>
</evidence>
<dbReference type="GO" id="GO:0005737">
    <property type="term" value="C:cytoplasm"/>
    <property type="evidence" value="ECO:0007669"/>
    <property type="project" value="TreeGrafter"/>
</dbReference>
<evidence type="ECO:0000313" key="8">
    <source>
        <dbReference type="Proteomes" id="UP001201262"/>
    </source>
</evidence>
<keyword evidence="3 7" id="KW-0378">Hydrolase</keyword>
<accession>A0AAD4PWH6</accession>
<dbReference type="GeneID" id="70252695"/>
<reference evidence="7" key="1">
    <citation type="submission" date="2021-12" db="EMBL/GenBank/DDBJ databases">
        <title>Convergent genome expansion in fungi linked to evolution of root-endophyte symbiosis.</title>
        <authorList>
            <consortium name="DOE Joint Genome Institute"/>
            <person name="Ke Y.-H."/>
            <person name="Bonito G."/>
            <person name="Liao H.-L."/>
            <person name="Looney B."/>
            <person name="Rojas-Flechas A."/>
            <person name="Nash J."/>
            <person name="Hameed K."/>
            <person name="Schadt C."/>
            <person name="Martin F."/>
            <person name="Crous P.W."/>
            <person name="Miettinen O."/>
            <person name="Magnuson J.K."/>
            <person name="Labbe J."/>
            <person name="Jacobson D."/>
            <person name="Doktycz M.J."/>
            <person name="Veneault-Fourrey C."/>
            <person name="Kuo A."/>
            <person name="Mondo S."/>
            <person name="Calhoun S."/>
            <person name="Riley R."/>
            <person name="Ohm R."/>
            <person name="LaButti K."/>
            <person name="Andreopoulos B."/>
            <person name="Pangilinan J."/>
            <person name="Nolan M."/>
            <person name="Tritt A."/>
            <person name="Clum A."/>
            <person name="Lipzen A."/>
            <person name="Daum C."/>
            <person name="Barry K."/>
            <person name="Grigoriev I.V."/>
            <person name="Vilgalys R."/>
        </authorList>
    </citation>
    <scope>NUCLEOTIDE SEQUENCE</scope>
    <source>
        <strain evidence="7">PMI_201</strain>
    </source>
</reference>
<name>A0AAD4PWH6_9EURO</name>
<dbReference type="InterPro" id="IPR013148">
    <property type="entry name" value="Glyco_hydro_32_N"/>
</dbReference>
<dbReference type="Proteomes" id="UP001201262">
    <property type="component" value="Unassembled WGS sequence"/>
</dbReference>
<feature type="region of interest" description="Disordered" evidence="5">
    <location>
        <begin position="176"/>
        <end position="195"/>
    </location>
</feature>
<evidence type="ECO:0000256" key="4">
    <source>
        <dbReference type="ARBA" id="ARBA00023295"/>
    </source>
</evidence>
<evidence type="ECO:0000256" key="5">
    <source>
        <dbReference type="SAM" id="MobiDB-lite"/>
    </source>
</evidence>
<comment type="caution">
    <text evidence="7">The sequence shown here is derived from an EMBL/GenBank/DDBJ whole genome shotgun (WGS) entry which is preliminary data.</text>
</comment>
<evidence type="ECO:0000256" key="1">
    <source>
        <dbReference type="ARBA" id="ARBA00009902"/>
    </source>
</evidence>
<sequence>MAKILPPHNKPPTPPADSSLAVTDSLSALLGVSLLPIGTRGTVCSEDFQRWRPRYHLMAVRGWMNDPCGLGYNPASRLYHIAFKWNANGNDWGNISWGSATSSDLVKWDVSLTPYLELGTQYDRCGVFSGCLVQPGVTGKDDGMLTYFYTSASDSPIHYTLPYVYGSESLSTATSKDSGKTWQKHHNNPLLPGPPPGITVTGWRDPYVSSWPALSESLGIAADSVLFGCISGGIKGKGPTAFLYSIDGN</sequence>
<keyword evidence="4" id="KW-0326">Glycosidase</keyword>
<dbReference type="Gene3D" id="2.115.10.20">
    <property type="entry name" value="Glycosyl hydrolase domain, family 43"/>
    <property type="match status" value="1"/>
</dbReference>
<dbReference type="PANTHER" id="PTHR42800">
    <property type="entry name" value="EXOINULINASE INUD (AFU_ORTHOLOGUE AFUA_5G00480)"/>
    <property type="match status" value="1"/>
</dbReference>
<gene>
    <name evidence="7" type="ORF">BGW36DRAFT_54181</name>
</gene>
<evidence type="ECO:0000256" key="2">
    <source>
        <dbReference type="ARBA" id="ARBA00022729"/>
    </source>
</evidence>
<comment type="similarity">
    <text evidence="1">Belongs to the glycosyl hydrolase 32 family.</text>
</comment>
<evidence type="ECO:0000313" key="7">
    <source>
        <dbReference type="EMBL" id="KAH8691539.1"/>
    </source>
</evidence>
<dbReference type="AlphaFoldDB" id="A0AAD4PWH6"/>
<keyword evidence="8" id="KW-1185">Reference proteome</keyword>
<dbReference type="GO" id="GO:0005987">
    <property type="term" value="P:sucrose catabolic process"/>
    <property type="evidence" value="ECO:0007669"/>
    <property type="project" value="TreeGrafter"/>
</dbReference>
<dbReference type="GO" id="GO:0004575">
    <property type="term" value="F:sucrose alpha-glucosidase activity"/>
    <property type="evidence" value="ECO:0007669"/>
    <property type="project" value="TreeGrafter"/>
</dbReference>
<dbReference type="RefSeq" id="XP_046067631.1">
    <property type="nucleotide sequence ID" value="XM_046222408.1"/>
</dbReference>
<dbReference type="Pfam" id="PF00251">
    <property type="entry name" value="Glyco_hydro_32N"/>
    <property type="match status" value="1"/>
</dbReference>
<protein>
    <submittedName>
        <fullName evidence="7">Glycosyl hydrolase</fullName>
    </submittedName>
</protein>
<dbReference type="InterPro" id="IPR023296">
    <property type="entry name" value="Glyco_hydro_beta-prop_sf"/>
</dbReference>
<dbReference type="SUPFAM" id="SSF75005">
    <property type="entry name" value="Arabinanase/levansucrase/invertase"/>
    <property type="match status" value="1"/>
</dbReference>
<keyword evidence="2" id="KW-0732">Signal</keyword>
<dbReference type="EMBL" id="JAJTJA010000012">
    <property type="protein sequence ID" value="KAH8691539.1"/>
    <property type="molecule type" value="Genomic_DNA"/>
</dbReference>
<dbReference type="PANTHER" id="PTHR42800:SF3">
    <property type="entry name" value="GLYCOSYL HYDROLASE FAMILY 32 N-TERMINAL DOMAIN-CONTAINING PROTEIN"/>
    <property type="match status" value="1"/>
</dbReference>